<gene>
    <name evidence="7" type="ORF">DRZ78_03120</name>
</gene>
<dbReference type="PANTHER" id="PTHR43133">
    <property type="entry name" value="RNA POLYMERASE ECF-TYPE SIGMA FACTO"/>
    <property type="match status" value="1"/>
</dbReference>
<dbReference type="GO" id="GO:0003677">
    <property type="term" value="F:DNA binding"/>
    <property type="evidence" value="ECO:0007669"/>
    <property type="project" value="UniProtKB-KW"/>
</dbReference>
<dbReference type="Pfam" id="PF04542">
    <property type="entry name" value="Sigma70_r2"/>
    <property type="match status" value="1"/>
</dbReference>
<proteinExistence type="inferred from homology"/>
<evidence type="ECO:0000256" key="2">
    <source>
        <dbReference type="ARBA" id="ARBA00023015"/>
    </source>
</evidence>
<name>A0A662D4C2_UNCAE</name>
<reference evidence="7 8" key="1">
    <citation type="submission" date="2018-06" db="EMBL/GenBank/DDBJ databases">
        <title>Extensive metabolic versatility and redundancy in microbially diverse, dynamic hydrothermal sediments.</title>
        <authorList>
            <person name="Dombrowski N."/>
            <person name="Teske A."/>
            <person name="Baker B.J."/>
        </authorList>
    </citation>
    <scope>NUCLEOTIDE SEQUENCE [LARGE SCALE GENOMIC DNA]</scope>
    <source>
        <strain evidence="7">B7_G13</strain>
    </source>
</reference>
<accession>A0A662D4C2</accession>
<dbReference type="InterPro" id="IPR013325">
    <property type="entry name" value="RNA_pol_sigma_r2"/>
</dbReference>
<dbReference type="EMBL" id="QMPY01000100">
    <property type="protein sequence ID" value="RLE07359.1"/>
    <property type="molecule type" value="Genomic_DNA"/>
</dbReference>
<dbReference type="InterPro" id="IPR013324">
    <property type="entry name" value="RNA_pol_sigma_r3/r4-like"/>
</dbReference>
<evidence type="ECO:0000256" key="4">
    <source>
        <dbReference type="ARBA" id="ARBA00023125"/>
    </source>
</evidence>
<evidence type="ECO:0000256" key="1">
    <source>
        <dbReference type="ARBA" id="ARBA00010641"/>
    </source>
</evidence>
<dbReference type="InterPro" id="IPR007627">
    <property type="entry name" value="RNA_pol_sigma70_r2"/>
</dbReference>
<evidence type="ECO:0000256" key="5">
    <source>
        <dbReference type="ARBA" id="ARBA00023163"/>
    </source>
</evidence>
<evidence type="ECO:0000259" key="6">
    <source>
        <dbReference type="Pfam" id="PF04542"/>
    </source>
</evidence>
<sequence>MRRQMEFAKLLERLDEKLKGIAGRITSNRTDQDDLMQEMRIYLWEKREEFKGKTESYILRACYFQAAHCYNMGKSIDSKPRKNVLMLSLEDMKTFNYNGRACSALNGYSVLEEARDILIAEQIKESIRGRLNPKLRKTFELLMEGYSLREIAQSLNLTYEAVRLRVKKIRALARVYLEENLAFW</sequence>
<dbReference type="NCBIfam" id="TIGR02937">
    <property type="entry name" value="sigma70-ECF"/>
    <property type="match status" value="1"/>
</dbReference>
<dbReference type="InterPro" id="IPR014284">
    <property type="entry name" value="RNA_pol_sigma-70_dom"/>
</dbReference>
<feature type="domain" description="RNA polymerase sigma-70 region 2" evidence="6">
    <location>
        <begin position="11"/>
        <end position="59"/>
    </location>
</feature>
<dbReference type="InterPro" id="IPR036388">
    <property type="entry name" value="WH-like_DNA-bd_sf"/>
</dbReference>
<dbReference type="Gene3D" id="1.10.10.10">
    <property type="entry name" value="Winged helix-like DNA-binding domain superfamily/Winged helix DNA-binding domain"/>
    <property type="match status" value="1"/>
</dbReference>
<dbReference type="InterPro" id="IPR039425">
    <property type="entry name" value="RNA_pol_sigma-70-like"/>
</dbReference>
<evidence type="ECO:0000256" key="3">
    <source>
        <dbReference type="ARBA" id="ARBA00023082"/>
    </source>
</evidence>
<dbReference type="SUPFAM" id="SSF88946">
    <property type="entry name" value="Sigma2 domain of RNA polymerase sigma factors"/>
    <property type="match status" value="1"/>
</dbReference>
<dbReference type="Proteomes" id="UP000277457">
    <property type="component" value="Unassembled WGS sequence"/>
</dbReference>
<dbReference type="GO" id="GO:0006352">
    <property type="term" value="P:DNA-templated transcription initiation"/>
    <property type="evidence" value="ECO:0007669"/>
    <property type="project" value="InterPro"/>
</dbReference>
<protein>
    <recommendedName>
        <fullName evidence="6">RNA polymerase sigma-70 region 2 domain-containing protein</fullName>
    </recommendedName>
</protein>
<organism evidence="7 8">
    <name type="scientific">Aerophobetes bacterium</name>
    <dbReference type="NCBI Taxonomy" id="2030807"/>
    <lineage>
        <taxon>Bacteria</taxon>
        <taxon>Candidatus Aerophobota</taxon>
    </lineage>
</organism>
<dbReference type="SUPFAM" id="SSF88659">
    <property type="entry name" value="Sigma3 and sigma4 domains of RNA polymerase sigma factors"/>
    <property type="match status" value="1"/>
</dbReference>
<dbReference type="Gene3D" id="1.10.1740.10">
    <property type="match status" value="1"/>
</dbReference>
<keyword evidence="2" id="KW-0805">Transcription regulation</keyword>
<comment type="caution">
    <text evidence="7">The sequence shown here is derived from an EMBL/GenBank/DDBJ whole genome shotgun (WGS) entry which is preliminary data.</text>
</comment>
<evidence type="ECO:0000313" key="8">
    <source>
        <dbReference type="Proteomes" id="UP000277457"/>
    </source>
</evidence>
<dbReference type="GO" id="GO:0016987">
    <property type="term" value="F:sigma factor activity"/>
    <property type="evidence" value="ECO:0007669"/>
    <property type="project" value="UniProtKB-KW"/>
</dbReference>
<keyword evidence="4" id="KW-0238">DNA-binding</keyword>
<comment type="similarity">
    <text evidence="1">Belongs to the sigma-70 factor family. ECF subfamily.</text>
</comment>
<keyword evidence="5" id="KW-0804">Transcription</keyword>
<dbReference type="PANTHER" id="PTHR43133:SF8">
    <property type="entry name" value="RNA POLYMERASE SIGMA FACTOR HI_1459-RELATED"/>
    <property type="match status" value="1"/>
</dbReference>
<keyword evidence="3" id="KW-0731">Sigma factor</keyword>
<evidence type="ECO:0000313" key="7">
    <source>
        <dbReference type="EMBL" id="RLE07359.1"/>
    </source>
</evidence>
<dbReference type="AlphaFoldDB" id="A0A662D4C2"/>